<feature type="region of interest" description="Disordered" evidence="10">
    <location>
        <begin position="1121"/>
        <end position="1165"/>
    </location>
</feature>
<dbReference type="FunFam" id="2.30.30.360:FF:000001">
    <property type="entry name" value="Myosin heavy chain"/>
    <property type="match status" value="1"/>
</dbReference>
<sequence>MENEMKYLVVDRAAISDPVALAEWSSKKLVWIPDDKEGFLPASIKEEKGEEYVVALDGGKRRNVNKDDIQRMNPPKFEKVEDMADLTCLNEASVLHNLKDRYYSGLIYTYSGLFCVVVNPYKRLPIYTDKVIDMYRGKKRHEVPPHIYAITDTAYRSMLQDRENQSILCTGESGAGKTENTKKVIQYLAAVAGHSYAKLHQTPQKDGHVELERQLLAANPILEAFGNAKTIKNDNSSRFGKFIRINFDASGFISGANIETYLLEKSRAIRQSKDERTFHIFYQMLEGLDSKTKSELLLGKPTEYRFLSNGAVPVPSIDDKAELQDSISCLKDMNLHDDDVKALFKVVSAVLQFGNLVFKQERNSDQAILPNNEVAQKICHLLSMPVTEFTRAILRPRVKVGRDYVQKAVTKDQAESSTEAIAKALYERMFKWVVGKINKSLDRTKREGASFIGILDIAGFEIFELNSFEQLCINFTNEKLQQLFNHTMFILEQEEYRKEGIDWKFIDFGLDLQPCIDLLQMPMGIFALCDEECWFPKASDKSLVEKLIKEHSKKEKFQIPEFRSKAHFSVIHYAGRVDYNCDGWLLKNQDPLNDNITALMQGSSDSFVAGLWKDAEFVSTFAAQAETPFGSKVRKGMFRTVSQVYRDQLTRLMNVLNNTNPNFVRCIIPNHEKKAGKINSNLVLDQLRCNGVLEGIRICRQGFPNRMLFQEFKQRYELLTPGVIAKGFMDGRKACEKMLKFLEMDNNSYRIGQSKVFFRAGVLAHLEEERDIKLTEIITIFQAFCRGNIARKQYHRRVQQLSAIRVIQRNCLSYLKLRNWQWWRLFTKVKPLLNVTRQEEELTHKSDELRQVKEKVEKFETEYTDLEKKHNQLAEEKAIVVEQLEAEREAFLEADEMRQRLQTKKTELEELLNDLEGRIAEEEEQVNVLSEDKKKLLKEINDLEDSLEEEESARQKLHLEKVGCEAKIKKLEEDLTLIEDTNSKLNKEKKSLEEKLNETAQSLVDEEEKAKGLSKQKAKQDAVIADLEERLRNEERARQELEKIRRKLEAELAEVSRQLEEAKQQIQELEASVHKKDMELNEMSARFDEESAKKVELEKNKRELETQVEELKEDLDVEKSARVKAERQKRELSEELESLKSELEESIDTTAAATDMRQKREQEVISLKKSVEEEASAHEAAMAQLKHKSAQHIEEIQEKLDATLKAKASLEKSKNNLSNQTSEMAVEIKNLSEKKQEQERKIKLLENQLTDANIRLTDDESKVSELQAVRVQLQKEVEASTAQMEELESRCSSLERNKKTLEEQLAETQDSLQEETHQKLAISSKLKETEAEINRLTEQLEEEEDARQALQKQMQGVQAQLVDAKKLCEERAAALEDADVVKKKMLREMETMQQHSDALQAENSKLEKAKKRLQNEVEDLQLNLDKEKSNVASLEKRQRKFDQLLAEEKAVSERYSLERDNAEREARQNETKVISLTHQLEEVQDKLADSERLRKNAQNELEAMMESKDDFGKNVHELEKAKRSLEQQLAELKQSYEELEDELQATEDAKLRNDVNMQALKTQFDRELQARDEQNEEKRKGLLKQLRELESELDEERKLRVNAVNAKKKQEMDMRDLEDQLEAANKVKEDGLRQLKKYQQQLKDIQRDLDDARHGRDEIADQAKENERKLKQLEAEFLQMQEDLASAERARKTVERERDELQEELSAISGLRGVSADEKRKLEARISALEEEVDEERTQSELNIEKSKRAMMQMEQLQADLNAERTQSQNLESAKLSLEKQNKDLKAKLHELETLSRTRHKMAVASLESKLATLNEQLENEAKERALLGKANRKMDRKLKELMLQNEEERRHADQYREQMDKLNVRMKALKRQVDEAEEESSRMNSSKRKIQRELDDALEANEELQREVTSLRNRLRGRGGGGGVSSRSGYTTPPDSRRKRERATVEPMEGEASADVQEED</sequence>
<dbReference type="SMART" id="SM00242">
    <property type="entry name" value="MYSc"/>
    <property type="match status" value="1"/>
</dbReference>
<feature type="region of interest" description="Actin-binding" evidence="9">
    <location>
        <begin position="649"/>
        <end position="671"/>
    </location>
</feature>
<dbReference type="Gene3D" id="1.20.120.720">
    <property type="entry name" value="Myosin VI head, motor domain, U50 subdomain"/>
    <property type="match status" value="1"/>
</dbReference>
<dbReference type="InterPro" id="IPR008989">
    <property type="entry name" value="Myosin_S1_N"/>
</dbReference>
<dbReference type="PANTHER" id="PTHR45615">
    <property type="entry name" value="MYOSIN HEAVY CHAIN, NON-MUSCLE"/>
    <property type="match status" value="1"/>
</dbReference>
<comment type="similarity">
    <text evidence="1 9">Belongs to the TRAFAC class myosin-kinesin ATPase superfamily. Myosin family.</text>
</comment>
<feature type="compositionally biased region" description="Basic and acidic residues" evidence="10">
    <location>
        <begin position="1847"/>
        <end position="1864"/>
    </location>
</feature>
<evidence type="ECO:0000256" key="5">
    <source>
        <dbReference type="ARBA" id="ARBA00023054"/>
    </source>
</evidence>
<organism evidence="13 14">
    <name type="scientific">Actinia tenebrosa</name>
    <name type="common">Australian red waratah sea anemone</name>
    <dbReference type="NCBI Taxonomy" id="6105"/>
    <lineage>
        <taxon>Eukaryota</taxon>
        <taxon>Metazoa</taxon>
        <taxon>Cnidaria</taxon>
        <taxon>Anthozoa</taxon>
        <taxon>Hexacorallia</taxon>
        <taxon>Actiniaria</taxon>
        <taxon>Actiniidae</taxon>
        <taxon>Actinia</taxon>
    </lineage>
</organism>
<keyword evidence="3 9" id="KW-0067">ATP-binding</keyword>
<evidence type="ECO:0000259" key="11">
    <source>
        <dbReference type="PROSITE" id="PS51456"/>
    </source>
</evidence>
<dbReference type="SMART" id="SM00015">
    <property type="entry name" value="IQ"/>
    <property type="match status" value="1"/>
</dbReference>
<dbReference type="FunFam" id="1.20.120.720:FF:000001">
    <property type="entry name" value="Myosin heavy chain, muscle"/>
    <property type="match status" value="1"/>
</dbReference>
<accession>A0A6P8J216</accession>
<dbReference type="Pfam" id="PF00063">
    <property type="entry name" value="Myosin_head"/>
    <property type="match status" value="1"/>
</dbReference>
<dbReference type="GO" id="GO:0005737">
    <property type="term" value="C:cytoplasm"/>
    <property type="evidence" value="ECO:0007669"/>
    <property type="project" value="TreeGrafter"/>
</dbReference>
<keyword evidence="8 9" id="KW-0009">Actin-binding</keyword>
<feature type="domain" description="Myosin motor" evidence="11">
    <location>
        <begin position="78"/>
        <end position="771"/>
    </location>
</feature>
<dbReference type="Gene3D" id="1.20.5.4820">
    <property type="match status" value="1"/>
</dbReference>
<dbReference type="GO" id="GO:0051015">
    <property type="term" value="F:actin filament binding"/>
    <property type="evidence" value="ECO:0007669"/>
    <property type="project" value="InterPro"/>
</dbReference>
<feature type="binding site" evidence="9">
    <location>
        <begin position="171"/>
        <end position="178"/>
    </location>
    <ligand>
        <name>ATP</name>
        <dbReference type="ChEBI" id="CHEBI:30616"/>
    </ligand>
</feature>
<evidence type="ECO:0000313" key="13">
    <source>
        <dbReference type="Proteomes" id="UP000515163"/>
    </source>
</evidence>
<dbReference type="GeneID" id="116307794"/>
<feature type="compositionally biased region" description="Basic and acidic residues" evidence="10">
    <location>
        <begin position="1121"/>
        <end position="1143"/>
    </location>
</feature>
<dbReference type="Gene3D" id="1.10.10.820">
    <property type="match status" value="1"/>
</dbReference>
<keyword evidence="4" id="KW-0112">Calmodulin-binding</keyword>
<dbReference type="InterPro" id="IPR001609">
    <property type="entry name" value="Myosin_head_motor_dom-like"/>
</dbReference>
<dbReference type="FunFam" id="1.10.10.820:FF:000001">
    <property type="entry name" value="Myosin heavy chain"/>
    <property type="match status" value="1"/>
</dbReference>
<dbReference type="Gene3D" id="2.30.30.360">
    <property type="entry name" value="Myosin S1 fragment, N-terminal"/>
    <property type="match status" value="1"/>
</dbReference>
<dbReference type="Gene3D" id="1.20.5.340">
    <property type="match status" value="4"/>
</dbReference>
<dbReference type="PROSITE" id="PS51844">
    <property type="entry name" value="SH3_LIKE"/>
    <property type="match status" value="1"/>
</dbReference>
<keyword evidence="2 9" id="KW-0547">Nucleotide-binding</keyword>
<dbReference type="GO" id="GO:0016460">
    <property type="term" value="C:myosin II complex"/>
    <property type="evidence" value="ECO:0007669"/>
    <property type="project" value="TreeGrafter"/>
</dbReference>
<dbReference type="GO" id="GO:0005524">
    <property type="term" value="F:ATP binding"/>
    <property type="evidence" value="ECO:0007669"/>
    <property type="project" value="UniProtKB-UniRule"/>
</dbReference>
<keyword evidence="5" id="KW-0175">Coiled coil</keyword>
<evidence type="ECO:0000256" key="10">
    <source>
        <dbReference type="SAM" id="MobiDB-lite"/>
    </source>
</evidence>
<dbReference type="InterPro" id="IPR004009">
    <property type="entry name" value="SH3_Myosin"/>
</dbReference>
<feature type="region of interest" description="Disordered" evidence="10">
    <location>
        <begin position="1847"/>
        <end position="1961"/>
    </location>
</feature>
<evidence type="ECO:0000256" key="8">
    <source>
        <dbReference type="ARBA" id="ARBA00023203"/>
    </source>
</evidence>
<keyword evidence="13" id="KW-1185">Reference proteome</keyword>
<dbReference type="Pfam" id="PF02736">
    <property type="entry name" value="Myosin_N"/>
    <property type="match status" value="1"/>
</dbReference>
<dbReference type="FunFam" id="1.20.5.4820:FF:000002">
    <property type="entry name" value="Myosin heavy chain 10"/>
    <property type="match status" value="1"/>
</dbReference>
<proteinExistence type="inferred from homology"/>
<gene>
    <name evidence="14" type="primary">LOC116307794</name>
</gene>
<dbReference type="InterPro" id="IPR027417">
    <property type="entry name" value="P-loop_NTPase"/>
</dbReference>
<dbReference type="Gene3D" id="3.40.850.10">
    <property type="entry name" value="Kinesin motor domain"/>
    <property type="match status" value="1"/>
</dbReference>
<dbReference type="PROSITE" id="PS50096">
    <property type="entry name" value="IQ"/>
    <property type="match status" value="1"/>
</dbReference>
<dbReference type="InterPro" id="IPR036961">
    <property type="entry name" value="Kinesin_motor_dom_sf"/>
</dbReference>
<feature type="domain" description="Myosin N-terminal SH3-like" evidence="12">
    <location>
        <begin position="25"/>
        <end position="74"/>
    </location>
</feature>
<dbReference type="OrthoDB" id="10254995at2759"/>
<dbReference type="GO" id="GO:0000146">
    <property type="term" value="F:microfilament motor activity"/>
    <property type="evidence" value="ECO:0007669"/>
    <property type="project" value="TreeGrafter"/>
</dbReference>
<evidence type="ECO:0000256" key="9">
    <source>
        <dbReference type="PROSITE-ProRule" id="PRU00782"/>
    </source>
</evidence>
<dbReference type="GO" id="GO:0005516">
    <property type="term" value="F:calmodulin binding"/>
    <property type="evidence" value="ECO:0007669"/>
    <property type="project" value="UniProtKB-KW"/>
</dbReference>
<dbReference type="Proteomes" id="UP000515163">
    <property type="component" value="Unplaced"/>
</dbReference>
<dbReference type="FunFam" id="3.40.850.10:FF:000101">
    <property type="entry name" value="Slow myosin heavy chain 2"/>
    <property type="match status" value="1"/>
</dbReference>
<dbReference type="InterPro" id="IPR002928">
    <property type="entry name" value="Myosin_tail"/>
</dbReference>
<dbReference type="SUPFAM" id="SSF52540">
    <property type="entry name" value="P-loop containing nucleoside triphosphate hydrolases"/>
    <property type="match status" value="1"/>
</dbReference>
<dbReference type="GO" id="GO:0032982">
    <property type="term" value="C:myosin filament"/>
    <property type="evidence" value="ECO:0007669"/>
    <property type="project" value="TreeGrafter"/>
</dbReference>
<reference evidence="14" key="1">
    <citation type="submission" date="2025-08" db="UniProtKB">
        <authorList>
            <consortium name="RefSeq"/>
        </authorList>
    </citation>
    <scope>IDENTIFICATION</scope>
</reference>
<dbReference type="InParanoid" id="A0A6P8J216"/>
<evidence type="ECO:0000256" key="4">
    <source>
        <dbReference type="ARBA" id="ARBA00022860"/>
    </source>
</evidence>
<dbReference type="PRINTS" id="PR00193">
    <property type="entry name" value="MYOSINHEAVY"/>
</dbReference>
<dbReference type="PROSITE" id="PS51456">
    <property type="entry name" value="MYOSIN_MOTOR"/>
    <property type="match status" value="1"/>
</dbReference>
<dbReference type="Pfam" id="PF01576">
    <property type="entry name" value="Myosin_tail_1"/>
    <property type="match status" value="1"/>
</dbReference>
<protein>
    <submittedName>
        <fullName evidence="14">Myosin-10-like</fullName>
    </submittedName>
</protein>
<dbReference type="InterPro" id="IPR000048">
    <property type="entry name" value="IQ_motif_EF-hand-BS"/>
</dbReference>
<keyword evidence="6 9" id="KW-0518">Myosin</keyword>
<evidence type="ECO:0000256" key="2">
    <source>
        <dbReference type="ARBA" id="ARBA00022741"/>
    </source>
</evidence>
<keyword evidence="7 9" id="KW-0505">Motor protein</keyword>
<dbReference type="Gene3D" id="1.20.58.530">
    <property type="match status" value="1"/>
</dbReference>
<evidence type="ECO:0000313" key="14">
    <source>
        <dbReference type="RefSeq" id="XP_031573966.1"/>
    </source>
</evidence>
<evidence type="ECO:0000256" key="1">
    <source>
        <dbReference type="ARBA" id="ARBA00008314"/>
    </source>
</evidence>
<dbReference type="SUPFAM" id="SSF90257">
    <property type="entry name" value="Myosin rod fragments"/>
    <property type="match status" value="6"/>
</dbReference>
<dbReference type="PANTHER" id="PTHR45615:SF40">
    <property type="entry name" value="MYOSIN HEAVY CHAIN, NON-MUSCLE"/>
    <property type="match status" value="1"/>
</dbReference>
<dbReference type="Gene3D" id="6.10.250.2420">
    <property type="match status" value="1"/>
</dbReference>
<feature type="compositionally biased region" description="Basic and acidic residues" evidence="10">
    <location>
        <begin position="1936"/>
        <end position="1945"/>
    </location>
</feature>
<dbReference type="Pfam" id="PF00612">
    <property type="entry name" value="IQ"/>
    <property type="match status" value="1"/>
</dbReference>
<evidence type="ECO:0000256" key="3">
    <source>
        <dbReference type="ARBA" id="ARBA00022840"/>
    </source>
</evidence>
<dbReference type="CDD" id="cd01377">
    <property type="entry name" value="MYSc_class_II"/>
    <property type="match status" value="1"/>
</dbReference>
<evidence type="ECO:0000256" key="6">
    <source>
        <dbReference type="ARBA" id="ARBA00023123"/>
    </source>
</evidence>
<dbReference type="FunFam" id="1.20.5.340:FF:000007">
    <property type="entry name" value="Myosin heavy chain, non-muscle"/>
    <property type="match status" value="1"/>
</dbReference>
<dbReference type="RefSeq" id="XP_031573966.1">
    <property type="nucleotide sequence ID" value="XM_031718106.1"/>
</dbReference>
<name>A0A6P8J216_ACTTE</name>
<dbReference type="FunCoup" id="A0A6P8J216">
    <property type="interactions" value="1266"/>
</dbReference>
<evidence type="ECO:0000256" key="7">
    <source>
        <dbReference type="ARBA" id="ARBA00023175"/>
    </source>
</evidence>
<dbReference type="KEGG" id="aten:116307794"/>
<evidence type="ECO:0000259" key="12">
    <source>
        <dbReference type="PROSITE" id="PS51844"/>
    </source>
</evidence>